<name>A0ABN4YIZ3_9GAMM</name>
<keyword evidence="2" id="KW-0378">Hydrolase</keyword>
<proteinExistence type="predicted"/>
<dbReference type="EMBL" id="CP020472">
    <property type="protein sequence ID" value="ARD23492.1"/>
    <property type="molecule type" value="Genomic_DNA"/>
</dbReference>
<dbReference type="InterPro" id="IPR050993">
    <property type="entry name" value="Isochorismatase_domain"/>
</dbReference>
<dbReference type="Gene3D" id="3.40.50.850">
    <property type="entry name" value="Isochorismatase-like"/>
    <property type="match status" value="1"/>
</dbReference>
<sequence>MLTSEKSVLVIIDVQGKLAQIMQQSSQLHQQLETLIQGAQLFDIPILWVEQLPDKLGPTTESLASLLTKTTQAIPKSHFSAWHCHEFQQQLARLNRNNIILAGIETHVCVYQTCQDLLANRYQVHVVADAVSSRNQDNKQLGLQMMQQKGAFLTNTESCLFELQHQATGERFKALLKLIK</sequence>
<reference evidence="2 3" key="1">
    <citation type="submission" date="2017-03" db="EMBL/GenBank/DDBJ databases">
        <title>Genome sequencing of Shewanella japonica KCTC 22435.</title>
        <authorList>
            <person name="Kim K.M."/>
        </authorList>
    </citation>
    <scope>NUCLEOTIDE SEQUENCE [LARGE SCALE GENOMIC DNA]</scope>
    <source>
        <strain evidence="2 3">KCTC 22435</strain>
    </source>
</reference>
<gene>
    <name evidence="2" type="ORF">SJ2017_3227</name>
</gene>
<evidence type="ECO:0000313" key="3">
    <source>
        <dbReference type="Proteomes" id="UP000191820"/>
    </source>
</evidence>
<organism evidence="2 3">
    <name type="scientific">Shewanella japonica</name>
    <dbReference type="NCBI Taxonomy" id="93973"/>
    <lineage>
        <taxon>Bacteria</taxon>
        <taxon>Pseudomonadati</taxon>
        <taxon>Pseudomonadota</taxon>
        <taxon>Gammaproteobacteria</taxon>
        <taxon>Alteromonadales</taxon>
        <taxon>Shewanellaceae</taxon>
        <taxon>Shewanella</taxon>
    </lineage>
</organism>
<dbReference type="RefSeq" id="WP_080916446.1">
    <property type="nucleotide sequence ID" value="NZ_CP020472.1"/>
</dbReference>
<dbReference type="PANTHER" id="PTHR14119">
    <property type="entry name" value="HYDROLASE"/>
    <property type="match status" value="1"/>
</dbReference>
<dbReference type="Pfam" id="PF00857">
    <property type="entry name" value="Isochorismatase"/>
    <property type="match status" value="1"/>
</dbReference>
<dbReference type="GO" id="GO:0016787">
    <property type="term" value="F:hydrolase activity"/>
    <property type="evidence" value="ECO:0007669"/>
    <property type="project" value="UniProtKB-KW"/>
</dbReference>
<dbReference type="InterPro" id="IPR036380">
    <property type="entry name" value="Isochorismatase-like_sf"/>
</dbReference>
<keyword evidence="3" id="KW-1185">Reference proteome</keyword>
<dbReference type="CDD" id="cd01012">
    <property type="entry name" value="YcaC_related"/>
    <property type="match status" value="1"/>
</dbReference>
<dbReference type="Proteomes" id="UP000191820">
    <property type="component" value="Chromosome"/>
</dbReference>
<dbReference type="InterPro" id="IPR000868">
    <property type="entry name" value="Isochorismatase-like_dom"/>
</dbReference>
<dbReference type="SUPFAM" id="SSF52499">
    <property type="entry name" value="Isochorismatase-like hydrolases"/>
    <property type="match status" value="1"/>
</dbReference>
<dbReference type="PANTHER" id="PTHR14119:SF3">
    <property type="entry name" value="ISOCHORISMATASE DOMAIN-CONTAINING PROTEIN 2"/>
    <property type="match status" value="1"/>
</dbReference>
<protein>
    <submittedName>
        <fullName evidence="2">Isochorismatase hydrolase</fullName>
    </submittedName>
</protein>
<accession>A0ABN4YIZ3</accession>
<evidence type="ECO:0000259" key="1">
    <source>
        <dbReference type="Pfam" id="PF00857"/>
    </source>
</evidence>
<feature type="domain" description="Isochorismatase-like" evidence="1">
    <location>
        <begin position="7"/>
        <end position="157"/>
    </location>
</feature>
<evidence type="ECO:0000313" key="2">
    <source>
        <dbReference type="EMBL" id="ARD23492.1"/>
    </source>
</evidence>